<keyword evidence="2" id="KW-1185">Reference proteome</keyword>
<dbReference type="Proteomes" id="UP000052023">
    <property type="component" value="Unassembled WGS sequence"/>
</dbReference>
<proteinExistence type="predicted"/>
<comment type="caution">
    <text evidence="1">The sequence shown here is derived from an EMBL/GenBank/DDBJ whole genome shotgun (WGS) entry which is preliminary data.</text>
</comment>
<evidence type="ECO:0000313" key="1">
    <source>
        <dbReference type="EMBL" id="KRR18029.1"/>
    </source>
</evidence>
<reference evidence="1 2" key="1">
    <citation type="submission" date="2014-03" db="EMBL/GenBank/DDBJ databases">
        <title>Bradyrhizobium valentinum sp. nov., isolated from effective nodules of Lupinus mariae-josephae, a lupine endemic of basic-lime soils in Eastern Spain.</title>
        <authorList>
            <person name="Duran D."/>
            <person name="Rey L."/>
            <person name="Navarro A."/>
            <person name="Busquets A."/>
            <person name="Imperial J."/>
            <person name="Ruiz-Argueso T."/>
        </authorList>
    </citation>
    <scope>NUCLEOTIDE SEQUENCE [LARGE SCALE GENOMIC DNA]</scope>
    <source>
        <strain evidence="1 2">Ro19</strain>
    </source>
</reference>
<dbReference type="EMBL" id="LLYA01000203">
    <property type="protein sequence ID" value="KRR18029.1"/>
    <property type="molecule type" value="Genomic_DNA"/>
</dbReference>
<evidence type="ECO:0000313" key="2">
    <source>
        <dbReference type="Proteomes" id="UP000052023"/>
    </source>
</evidence>
<name>A0A0R3MKK0_9BRAD</name>
<gene>
    <name evidence="1" type="ORF">CQ13_11825</name>
</gene>
<organism evidence="1 2">
    <name type="scientific">Bradyrhizobium retamae</name>
    <dbReference type="NCBI Taxonomy" id="1300035"/>
    <lineage>
        <taxon>Bacteria</taxon>
        <taxon>Pseudomonadati</taxon>
        <taxon>Pseudomonadota</taxon>
        <taxon>Alphaproteobacteria</taxon>
        <taxon>Hyphomicrobiales</taxon>
        <taxon>Nitrobacteraceae</taxon>
        <taxon>Bradyrhizobium</taxon>
    </lineage>
</organism>
<accession>A0A0R3MKK0</accession>
<dbReference type="AlphaFoldDB" id="A0A0R3MKK0"/>
<dbReference type="RefSeq" id="WP_057847463.1">
    <property type="nucleotide sequence ID" value="NZ_LLYA01000203.1"/>
</dbReference>
<sequence>MEVQRGRHMIATLARKLDAQAMANLFAEEIAACDAEQLEWRRDGKFAKSMVVVHVAEGSAAEFIEWFVAGYMHANTSAMLRAHPEHLGVLLLPDGRVGILEVTGHSHGPKLLRARRLEDWTGVPIPLQPDMPHRMMLRW</sequence>
<protein>
    <submittedName>
        <fullName evidence="1">Uncharacterized protein</fullName>
    </submittedName>
</protein>